<evidence type="ECO:0000313" key="14">
    <source>
        <dbReference type="Proteomes" id="UP000663829"/>
    </source>
</evidence>
<protein>
    <recommendedName>
        <fullName evidence="11">Potassium channel domain-containing protein</fullName>
    </recommendedName>
</protein>
<dbReference type="GO" id="GO:0030322">
    <property type="term" value="P:stabilization of membrane potential"/>
    <property type="evidence" value="ECO:0007669"/>
    <property type="project" value="TreeGrafter"/>
</dbReference>
<organism evidence="12 14">
    <name type="scientific">Didymodactylos carnosus</name>
    <dbReference type="NCBI Taxonomy" id="1234261"/>
    <lineage>
        <taxon>Eukaryota</taxon>
        <taxon>Metazoa</taxon>
        <taxon>Spiralia</taxon>
        <taxon>Gnathifera</taxon>
        <taxon>Rotifera</taxon>
        <taxon>Eurotatoria</taxon>
        <taxon>Bdelloidea</taxon>
        <taxon>Philodinida</taxon>
        <taxon>Philodinidae</taxon>
        <taxon>Didymodactylos</taxon>
    </lineage>
</organism>
<evidence type="ECO:0000256" key="3">
    <source>
        <dbReference type="ARBA" id="ARBA00022692"/>
    </source>
</evidence>
<dbReference type="EMBL" id="CAJOBC010006773">
    <property type="protein sequence ID" value="CAF3910628.1"/>
    <property type="molecule type" value="Genomic_DNA"/>
</dbReference>
<evidence type="ECO:0000256" key="7">
    <source>
        <dbReference type="ARBA" id="ARBA00023303"/>
    </source>
</evidence>
<feature type="domain" description="Potassium channel" evidence="11">
    <location>
        <begin position="294"/>
        <end position="373"/>
    </location>
</feature>
<feature type="domain" description="Potassium channel" evidence="11">
    <location>
        <begin position="143"/>
        <end position="206"/>
    </location>
</feature>
<dbReference type="GO" id="GO:0015271">
    <property type="term" value="F:outward rectifier potassium channel activity"/>
    <property type="evidence" value="ECO:0007669"/>
    <property type="project" value="TreeGrafter"/>
</dbReference>
<keyword evidence="14" id="KW-1185">Reference proteome</keyword>
<comment type="subcellular location">
    <subcellularLocation>
        <location evidence="1">Membrane</location>
        <topology evidence="1">Multi-pass membrane protein</topology>
    </subcellularLocation>
</comment>
<dbReference type="Proteomes" id="UP000681722">
    <property type="component" value="Unassembled WGS sequence"/>
</dbReference>
<dbReference type="Pfam" id="PF07885">
    <property type="entry name" value="Ion_trans_2"/>
    <property type="match status" value="2"/>
</dbReference>
<evidence type="ECO:0000256" key="5">
    <source>
        <dbReference type="ARBA" id="ARBA00023065"/>
    </source>
</evidence>
<feature type="transmembrane region" description="Helical" evidence="10">
    <location>
        <begin position="43"/>
        <end position="65"/>
    </location>
</feature>
<keyword evidence="3 8" id="KW-0812">Transmembrane</keyword>
<evidence type="ECO:0000259" key="11">
    <source>
        <dbReference type="Pfam" id="PF07885"/>
    </source>
</evidence>
<comment type="caution">
    <text evidence="12">The sequence shown here is derived from an EMBL/GenBank/DDBJ whole genome shotgun (WGS) entry which is preliminary data.</text>
</comment>
<feature type="transmembrane region" description="Helical" evidence="10">
    <location>
        <begin position="284"/>
        <end position="306"/>
    </location>
</feature>
<dbReference type="GO" id="GO:0022841">
    <property type="term" value="F:potassium ion leak channel activity"/>
    <property type="evidence" value="ECO:0007669"/>
    <property type="project" value="TreeGrafter"/>
</dbReference>
<feature type="compositionally biased region" description="Polar residues" evidence="9">
    <location>
        <begin position="408"/>
        <end position="450"/>
    </location>
</feature>
<feature type="compositionally biased region" description="Basic and acidic residues" evidence="9">
    <location>
        <begin position="452"/>
        <end position="463"/>
    </location>
</feature>
<evidence type="ECO:0000256" key="8">
    <source>
        <dbReference type="RuleBase" id="RU003857"/>
    </source>
</evidence>
<comment type="similarity">
    <text evidence="8">Belongs to the two pore domain potassium channel (TC 1.A.1.8) family.</text>
</comment>
<keyword evidence="7 8" id="KW-0407">Ion channel</keyword>
<name>A0A814SE73_9BILA</name>
<feature type="transmembrane region" description="Helical" evidence="10">
    <location>
        <begin position="318"/>
        <end position="336"/>
    </location>
</feature>
<sequence>MYDASLAATSEREIVETDSDNKNAKYSHTNSKARSCLKKTAKFLFSHLGLVGLVAVYSVAGGFLFELLEQHQEMKNCQQAQGDQQTYVNQLKQTLVSYIQFNTTSTGTDLTKDNMTTAYQKIGLMLIDFRTNVLNITSTYRYEGDDCSEVNKWTFPGALLFAITIITTIGYGNITPVTWEGQICCLCYATIGIPIFLLCVANISGVLGEMFRFLYSKVICRPCHAIKRKRHRMKMKNQQDLHPTHMTAGWTMDDDYNIDTSGSNKFQQQFDDDDYETNSGKDRVTVPLTITMLIIAGYIWAGSVLFHKFEEWTMIQSGYFCFITLATIGFGDFVPGQRKDDPNAGAKLILGAIYVLFGMAILAMCFDLMQEEIVAKFRWIGKKIGIIEDDHDFDEQSQQQVTIQDEINETTTDTYDGSNNTKKQNKISTSRRTPSPRINQVHPTPQNYHASDTLHQRFTKHDK</sequence>
<gene>
    <name evidence="12" type="ORF">GPM918_LOCUS20986</name>
    <name evidence="13" type="ORF">SRO942_LOCUS20983</name>
</gene>
<dbReference type="PANTHER" id="PTHR11003">
    <property type="entry name" value="POTASSIUM CHANNEL, SUBFAMILY K"/>
    <property type="match status" value="1"/>
</dbReference>
<feature type="transmembrane region" description="Helical" evidence="10">
    <location>
        <begin position="348"/>
        <end position="369"/>
    </location>
</feature>
<proteinExistence type="inferred from homology"/>
<evidence type="ECO:0000313" key="13">
    <source>
        <dbReference type="EMBL" id="CAF3910628.1"/>
    </source>
</evidence>
<feature type="region of interest" description="Disordered" evidence="9">
    <location>
        <begin position="408"/>
        <end position="463"/>
    </location>
</feature>
<evidence type="ECO:0000256" key="6">
    <source>
        <dbReference type="ARBA" id="ARBA00023136"/>
    </source>
</evidence>
<evidence type="ECO:0000313" key="12">
    <source>
        <dbReference type="EMBL" id="CAF1147059.1"/>
    </source>
</evidence>
<feature type="transmembrane region" description="Helical" evidence="10">
    <location>
        <begin position="186"/>
        <end position="207"/>
    </location>
</feature>
<keyword evidence="5 8" id="KW-0406">Ion transport</keyword>
<dbReference type="SUPFAM" id="SSF81324">
    <property type="entry name" value="Voltage-gated potassium channels"/>
    <property type="match status" value="2"/>
</dbReference>
<evidence type="ECO:0000256" key="1">
    <source>
        <dbReference type="ARBA" id="ARBA00004141"/>
    </source>
</evidence>
<evidence type="ECO:0000256" key="9">
    <source>
        <dbReference type="SAM" id="MobiDB-lite"/>
    </source>
</evidence>
<evidence type="ECO:0000256" key="2">
    <source>
        <dbReference type="ARBA" id="ARBA00022448"/>
    </source>
</evidence>
<dbReference type="Gene3D" id="1.10.287.70">
    <property type="match status" value="1"/>
</dbReference>
<dbReference type="AlphaFoldDB" id="A0A814SE73"/>
<dbReference type="EMBL" id="CAJNOQ010006773">
    <property type="protein sequence ID" value="CAF1147059.1"/>
    <property type="molecule type" value="Genomic_DNA"/>
</dbReference>
<accession>A0A814SE73</accession>
<keyword evidence="6 10" id="KW-0472">Membrane</keyword>
<dbReference type="InterPro" id="IPR013099">
    <property type="entry name" value="K_chnl_dom"/>
</dbReference>
<dbReference type="PANTHER" id="PTHR11003:SF334">
    <property type="entry name" value="FI03418P"/>
    <property type="match status" value="1"/>
</dbReference>
<evidence type="ECO:0000256" key="10">
    <source>
        <dbReference type="SAM" id="Phobius"/>
    </source>
</evidence>
<dbReference type="PRINTS" id="PR01333">
    <property type="entry name" value="2POREKCHANEL"/>
</dbReference>
<dbReference type="GO" id="GO:0005886">
    <property type="term" value="C:plasma membrane"/>
    <property type="evidence" value="ECO:0007669"/>
    <property type="project" value="TreeGrafter"/>
</dbReference>
<dbReference type="Proteomes" id="UP000663829">
    <property type="component" value="Unassembled WGS sequence"/>
</dbReference>
<dbReference type="OrthoDB" id="297496at2759"/>
<feature type="transmembrane region" description="Helical" evidence="10">
    <location>
        <begin position="153"/>
        <end position="174"/>
    </location>
</feature>
<keyword evidence="4 10" id="KW-1133">Transmembrane helix</keyword>
<evidence type="ECO:0000256" key="4">
    <source>
        <dbReference type="ARBA" id="ARBA00022989"/>
    </source>
</evidence>
<dbReference type="InterPro" id="IPR003280">
    <property type="entry name" value="2pore_dom_K_chnl"/>
</dbReference>
<reference evidence="12" key="1">
    <citation type="submission" date="2021-02" db="EMBL/GenBank/DDBJ databases">
        <authorList>
            <person name="Nowell W R."/>
        </authorList>
    </citation>
    <scope>NUCLEOTIDE SEQUENCE</scope>
</reference>
<keyword evidence="2 8" id="KW-0813">Transport</keyword>